<feature type="region of interest" description="Disordered" evidence="1">
    <location>
        <begin position="592"/>
        <end position="613"/>
    </location>
</feature>
<dbReference type="SMART" id="SM00736">
    <property type="entry name" value="CADG"/>
    <property type="match status" value="1"/>
</dbReference>
<evidence type="ECO:0000256" key="1">
    <source>
        <dbReference type="SAM" id="MobiDB-lite"/>
    </source>
</evidence>
<feature type="compositionally biased region" description="Polar residues" evidence="1">
    <location>
        <begin position="650"/>
        <end position="670"/>
    </location>
</feature>
<evidence type="ECO:0000313" key="5">
    <source>
        <dbReference type="Proteomes" id="UP000775547"/>
    </source>
</evidence>
<feature type="compositionally biased region" description="Polar residues" evidence="1">
    <location>
        <begin position="799"/>
        <end position="812"/>
    </location>
</feature>
<evidence type="ECO:0000313" key="4">
    <source>
        <dbReference type="EMBL" id="KAG5647452.1"/>
    </source>
</evidence>
<keyword evidence="2" id="KW-1133">Transmembrane helix</keyword>
<feature type="region of interest" description="Disordered" evidence="1">
    <location>
        <begin position="629"/>
        <end position="742"/>
    </location>
</feature>
<dbReference type="AlphaFoldDB" id="A0A9P7GI06"/>
<feature type="compositionally biased region" description="Basic and acidic residues" evidence="1">
    <location>
        <begin position="814"/>
        <end position="824"/>
    </location>
</feature>
<dbReference type="Proteomes" id="UP000775547">
    <property type="component" value="Unassembled WGS sequence"/>
</dbReference>
<feature type="compositionally biased region" description="Polar residues" evidence="1">
    <location>
        <begin position="599"/>
        <end position="608"/>
    </location>
</feature>
<reference evidence="4" key="2">
    <citation type="submission" date="2021-10" db="EMBL/GenBank/DDBJ databases">
        <title>Phylogenomics reveals ancestral predisposition of the termite-cultivated fungus Termitomyces towards a domesticated lifestyle.</title>
        <authorList>
            <person name="Auxier B."/>
            <person name="Grum-Grzhimaylo A."/>
            <person name="Cardenas M.E."/>
            <person name="Lodge J.D."/>
            <person name="Laessoe T."/>
            <person name="Pedersen O."/>
            <person name="Smith M.E."/>
            <person name="Kuyper T.W."/>
            <person name="Franco-Molano E.A."/>
            <person name="Baroni T.J."/>
            <person name="Aanen D.K."/>
        </authorList>
    </citation>
    <scope>NUCLEOTIDE SEQUENCE</scope>
    <source>
        <strain evidence="4">AP01</strain>
        <tissue evidence="4">Mycelium</tissue>
    </source>
</reference>
<name>A0A9P7GI06_9AGAR</name>
<organism evidence="4 5">
    <name type="scientific">Asterophora parasitica</name>
    <dbReference type="NCBI Taxonomy" id="117018"/>
    <lineage>
        <taxon>Eukaryota</taxon>
        <taxon>Fungi</taxon>
        <taxon>Dikarya</taxon>
        <taxon>Basidiomycota</taxon>
        <taxon>Agaricomycotina</taxon>
        <taxon>Agaricomycetes</taxon>
        <taxon>Agaricomycetidae</taxon>
        <taxon>Agaricales</taxon>
        <taxon>Tricholomatineae</taxon>
        <taxon>Lyophyllaceae</taxon>
        <taxon>Asterophora</taxon>
    </lineage>
</organism>
<dbReference type="Pfam" id="PF05345">
    <property type="entry name" value="He_PIG"/>
    <property type="match status" value="1"/>
</dbReference>
<dbReference type="InterPro" id="IPR015919">
    <property type="entry name" value="Cadherin-like_sf"/>
</dbReference>
<feature type="region of interest" description="Disordered" evidence="1">
    <location>
        <begin position="772"/>
        <end position="830"/>
    </location>
</feature>
<reference evidence="4" key="1">
    <citation type="submission" date="2020-07" db="EMBL/GenBank/DDBJ databases">
        <authorList>
            <person name="Nieuwenhuis M."/>
            <person name="Van De Peppel L.J.J."/>
        </authorList>
    </citation>
    <scope>NUCLEOTIDE SEQUENCE</scope>
    <source>
        <strain evidence="4">AP01</strain>
        <tissue evidence="4">Mycelium</tissue>
    </source>
</reference>
<dbReference type="SUPFAM" id="SSF49313">
    <property type="entry name" value="Cadherin-like"/>
    <property type="match status" value="3"/>
</dbReference>
<keyword evidence="2" id="KW-0472">Membrane</keyword>
<dbReference type="InterPro" id="IPR006644">
    <property type="entry name" value="Cadg"/>
</dbReference>
<keyword evidence="2" id="KW-0812">Transmembrane</keyword>
<feature type="compositionally biased region" description="Low complexity" evidence="1">
    <location>
        <begin position="682"/>
        <end position="696"/>
    </location>
</feature>
<protein>
    <recommendedName>
        <fullName evidence="3">Dystroglycan-type cadherin-like domain-containing protein</fullName>
    </recommendedName>
</protein>
<dbReference type="OrthoDB" id="414243at2759"/>
<gene>
    <name evidence="4" type="ORF">DXG03_009383</name>
</gene>
<proteinExistence type="predicted"/>
<evidence type="ECO:0000259" key="3">
    <source>
        <dbReference type="SMART" id="SM00736"/>
    </source>
</evidence>
<dbReference type="InterPro" id="IPR013783">
    <property type="entry name" value="Ig-like_fold"/>
</dbReference>
<evidence type="ECO:0000256" key="2">
    <source>
        <dbReference type="SAM" id="Phobius"/>
    </source>
</evidence>
<dbReference type="GO" id="GO:0016020">
    <property type="term" value="C:membrane"/>
    <property type="evidence" value="ECO:0007669"/>
    <property type="project" value="InterPro"/>
</dbReference>
<dbReference type="Gene3D" id="2.60.40.10">
    <property type="entry name" value="Immunoglobulins"/>
    <property type="match status" value="2"/>
</dbReference>
<dbReference type="EMBL" id="JABCKV010000009">
    <property type="protein sequence ID" value="KAG5647452.1"/>
    <property type="molecule type" value="Genomic_DNA"/>
</dbReference>
<sequence length="851" mass="91682">MEMSSLADSLQRRRRTRSPPLLIPMLAPLLTLLALALTVSSSQLALVQPPDEQLPLVARVDKPFSWSLSPQTFSSPTGALTYSTSELPPWLAFDPGTLTFHGTPSAADEGYPRISITAKDSSSTTSTTLTLCITSSPEPTLNLPISRQFSAPAPSLSSVFILAPNSAIRPQEPALRVPLKWSFSIGFEYETFLSDSRIYYEARQRDGSALPEWMVFNSDAITVNGYVPDAEVIKQPAVVPLTLYASDQEGYSVAALPFDIIVADHELSLATESLPTINITSATPFSLTLTSPADFSGVLIDRKAIKPSDIMTLIVDTSQYSWLKYDHGSRTLSGDPGNTTFPSGQSPPLLVTLTTAFNQSIRAPMYMAIVPSYFSSSALPPIQAAPGDKIRFNLRQDFSNATGHDNVNLTAAMEPAKVGDWLTFAPDTGELAGVVPSDFDASRITITFTAFSRVSHSTSHASLLIVFAPPDHTKKGYRPHGLSAAAHSRLVLGLGIAFGVVGGLCFIGGILAIIRHCARTQDTAIGDEEGRNVWSEQDKKWYGIGIQRGHGWTDRDPNFTEKRMSSLDHRASYNARHGIQEQYAHLGLGLRRVSERSQSEGSPASKSSPGYLKKREFFTRLRETVRVVSEKAQGRKVSKQRPVIGRPILSAQQASTAQSEDVIPNSSSNPFGMPTLPSHPGSTIVSSPSTSTASHSLPKRNPGFVTPKLPNQVHFEDSRLSRQLSSSSTSSNTSSQRHAAEAVVQTASIRSGRSASGRSFLTGAVTTAGSRPRLVPFTSASRVPMPRRPSSPPGLENGASVSPSKRVVSQTAEVWKRDPTDDLAKGGSSDELQMGAHYVNSLGADVQDAAR</sequence>
<comment type="caution">
    <text evidence="4">The sequence shown here is derived from an EMBL/GenBank/DDBJ whole genome shotgun (WGS) entry which is preliminary data.</text>
</comment>
<feature type="compositionally biased region" description="Low complexity" evidence="1">
    <location>
        <begin position="721"/>
        <end position="736"/>
    </location>
</feature>
<dbReference type="GO" id="GO:0005509">
    <property type="term" value="F:calcium ion binding"/>
    <property type="evidence" value="ECO:0007669"/>
    <property type="project" value="InterPro"/>
</dbReference>
<keyword evidence="5" id="KW-1185">Reference proteome</keyword>
<accession>A0A9P7GI06</accession>
<feature type="transmembrane region" description="Helical" evidence="2">
    <location>
        <begin position="490"/>
        <end position="514"/>
    </location>
</feature>
<feature type="domain" description="Dystroglycan-type cadherin-like" evidence="3">
    <location>
        <begin position="45"/>
        <end position="140"/>
    </location>
</feature>